<dbReference type="Gene3D" id="3.40.50.2300">
    <property type="match status" value="1"/>
</dbReference>
<comment type="similarity">
    <text evidence="2">Belongs to the G-protein coupled receptor 3 family.</text>
</comment>
<feature type="transmembrane region" description="Helical" evidence="11">
    <location>
        <begin position="447"/>
        <end position="473"/>
    </location>
</feature>
<dbReference type="InterPro" id="IPR017979">
    <property type="entry name" value="GPCR_3_CS"/>
</dbReference>
<dbReference type="Gene3D" id="2.10.50.30">
    <property type="entry name" value="GPCR, family 3, nine cysteines domain"/>
    <property type="match status" value="1"/>
</dbReference>
<dbReference type="InterPro" id="IPR038550">
    <property type="entry name" value="GPCR_3_9-Cys_sf"/>
</dbReference>
<sequence>MQCISSIMKSQMSTFSNNIRSDIIKSVVTYISFFSTSTDLSNVDRFPYFFRTIPSDRYQAQVMVELVKMFNWTYVSVIYEESSYGIQGFNEVEKHLRDNGICIARTEKLLKDSGVAGTEAYDKIVDNLKLKSNARGVIIFASDQEVGELMLAVARRNATGMFSWIGSDGWGGRAVVYENKERQVEGAITVQPLAYDVKGFKKYFLSLSPKTNTRNPWFIEYWEQHFQCKYPNSSWTPFNEIYNETCTGNEVIDPDDFHLEAQLQFVSDAAMAFGYAFKAMHQDLCDGKPHLCDKMSPINGELLKQYLLKVDFQGLSGQNFTFLPNGDGPARYRILNYRQKSLNQFEWNSVGFFKDGKLRDMNMSMIQFRLEEPNHPESVCSKQCVQGQAKTFLKGHTCCWTCLNCTKYQYLPTKFECKDCPMGTLPSLNQTYCVRIAEIYLSVDDGIAIGAMVFSSLGIVASIFVIIVFIRYSATPVVKASGRELSFVLLIGIFMCYCMTFLVVAKPNAFTCGSQQFGIGLCFAITYAAILTKTNRIARIFRAGKRTAKRPKFISPRSQLFICGSLVSLQLAIGVIWLLMSPPKAIPFYANRNDHQLICKAAQGFSYMIGFSYPIILVNICTVYAVLTRKIPEAFNESKYIGFTMYTTFIIWLAFVPIYFTTAHNIEVRMATMCFSISLSATVALVCMFTPKLYIILLHPEKNVRQSMMTSKVLIAKTNSSAIRVDSGTQSDEVEMTQRLKRSSSFSSLYSRSTNATQTQSFNGHSVSTQTLDSLGNEFDDHDVEL</sequence>
<keyword evidence="4 11" id="KW-0812">Transmembrane</keyword>
<dbReference type="InterPro" id="IPR000162">
    <property type="entry name" value="GPCR_3_mtglu_rcpt"/>
</dbReference>
<dbReference type="Proteomes" id="UP001162480">
    <property type="component" value="Chromosome 12"/>
</dbReference>
<feature type="transmembrane region" description="Helical" evidence="11">
    <location>
        <begin position="675"/>
        <end position="698"/>
    </location>
</feature>
<reference evidence="13" key="1">
    <citation type="submission" date="2023-08" db="EMBL/GenBank/DDBJ databases">
        <authorList>
            <person name="Alioto T."/>
            <person name="Alioto T."/>
            <person name="Gomez Garrido J."/>
        </authorList>
    </citation>
    <scope>NUCLEOTIDE SEQUENCE</scope>
</reference>
<comment type="subcellular location">
    <subcellularLocation>
        <location evidence="1">Cell membrane</location>
        <topology evidence="1">Multi-pass membrane protein</topology>
    </subcellularLocation>
</comment>
<dbReference type="Pfam" id="PF00003">
    <property type="entry name" value="7tm_3"/>
    <property type="match status" value="1"/>
</dbReference>
<gene>
    <name evidence="13" type="ORF">OCTVUL_1B001347</name>
</gene>
<feature type="transmembrane region" description="Helical" evidence="11">
    <location>
        <begin position="605"/>
        <end position="628"/>
    </location>
</feature>
<keyword evidence="9" id="KW-0325">Glycoprotein</keyword>
<evidence type="ECO:0000313" key="13">
    <source>
        <dbReference type="EMBL" id="CAI9731270.1"/>
    </source>
</evidence>
<dbReference type="Pfam" id="PF01094">
    <property type="entry name" value="ANF_receptor"/>
    <property type="match status" value="1"/>
</dbReference>
<dbReference type="InterPro" id="IPR011500">
    <property type="entry name" value="GPCR_3_9-Cys_dom"/>
</dbReference>
<dbReference type="GO" id="GO:0005886">
    <property type="term" value="C:plasma membrane"/>
    <property type="evidence" value="ECO:0007669"/>
    <property type="project" value="UniProtKB-SubCell"/>
</dbReference>
<evidence type="ECO:0000256" key="2">
    <source>
        <dbReference type="ARBA" id="ARBA00007242"/>
    </source>
</evidence>
<dbReference type="InterPro" id="IPR001828">
    <property type="entry name" value="ANF_lig-bd_rcpt"/>
</dbReference>
<keyword evidence="6" id="KW-0297">G-protein coupled receptor</keyword>
<evidence type="ECO:0000256" key="11">
    <source>
        <dbReference type="SAM" id="Phobius"/>
    </source>
</evidence>
<evidence type="ECO:0000259" key="12">
    <source>
        <dbReference type="PROSITE" id="PS50259"/>
    </source>
</evidence>
<dbReference type="FunFam" id="3.40.50.2300:FF:000145">
    <property type="entry name" value="Glutamate receptor, metabotropic"/>
    <property type="match status" value="1"/>
</dbReference>
<organism evidence="13 14">
    <name type="scientific">Octopus vulgaris</name>
    <name type="common">Common octopus</name>
    <dbReference type="NCBI Taxonomy" id="6645"/>
    <lineage>
        <taxon>Eukaryota</taxon>
        <taxon>Metazoa</taxon>
        <taxon>Spiralia</taxon>
        <taxon>Lophotrochozoa</taxon>
        <taxon>Mollusca</taxon>
        <taxon>Cephalopoda</taxon>
        <taxon>Coleoidea</taxon>
        <taxon>Octopodiformes</taxon>
        <taxon>Octopoda</taxon>
        <taxon>Incirrata</taxon>
        <taxon>Octopodidae</taxon>
        <taxon>Octopus</taxon>
    </lineage>
</organism>
<dbReference type="FunFam" id="2.10.50.30:FF:000001">
    <property type="entry name" value="metabotropic glutamate receptor 1"/>
    <property type="match status" value="1"/>
</dbReference>
<accession>A0AA36FB01</accession>
<feature type="transmembrane region" description="Helical" evidence="11">
    <location>
        <begin position="485"/>
        <end position="505"/>
    </location>
</feature>
<dbReference type="PROSITE" id="PS00981">
    <property type="entry name" value="G_PROTEIN_RECEP_F3_3"/>
    <property type="match status" value="1"/>
</dbReference>
<dbReference type="PRINTS" id="PR00593">
    <property type="entry name" value="MTABOTROPICR"/>
</dbReference>
<evidence type="ECO:0000256" key="8">
    <source>
        <dbReference type="ARBA" id="ARBA00023170"/>
    </source>
</evidence>
<evidence type="ECO:0000256" key="10">
    <source>
        <dbReference type="ARBA" id="ARBA00023224"/>
    </source>
</evidence>
<dbReference type="InterPro" id="IPR000337">
    <property type="entry name" value="GPCR_3"/>
</dbReference>
<evidence type="ECO:0000256" key="5">
    <source>
        <dbReference type="ARBA" id="ARBA00022989"/>
    </source>
</evidence>
<feature type="domain" description="G-protein coupled receptors family 3 profile" evidence="12">
    <location>
        <begin position="447"/>
        <end position="712"/>
    </location>
</feature>
<dbReference type="GO" id="GO:0004930">
    <property type="term" value="F:G protein-coupled receptor activity"/>
    <property type="evidence" value="ECO:0007669"/>
    <property type="project" value="UniProtKB-KW"/>
</dbReference>
<dbReference type="InterPro" id="IPR017978">
    <property type="entry name" value="GPCR_3_C"/>
</dbReference>
<evidence type="ECO:0000256" key="1">
    <source>
        <dbReference type="ARBA" id="ARBA00004651"/>
    </source>
</evidence>
<keyword evidence="10" id="KW-0807">Transducer</keyword>
<dbReference type="PRINTS" id="PR00248">
    <property type="entry name" value="GPCRMGR"/>
</dbReference>
<feature type="transmembrane region" description="Helical" evidence="11">
    <location>
        <begin position="640"/>
        <end position="660"/>
    </location>
</feature>
<dbReference type="CDD" id="cd15045">
    <property type="entry name" value="7tmC_mGluRs"/>
    <property type="match status" value="1"/>
</dbReference>
<keyword evidence="5 11" id="KW-1133">Transmembrane helix</keyword>
<dbReference type="EMBL" id="OX597825">
    <property type="protein sequence ID" value="CAI9731270.1"/>
    <property type="molecule type" value="Genomic_DNA"/>
</dbReference>
<dbReference type="SUPFAM" id="SSF53822">
    <property type="entry name" value="Periplasmic binding protein-like I"/>
    <property type="match status" value="1"/>
</dbReference>
<protein>
    <submittedName>
        <fullName evidence="13">Metabotropic glutamate receptor 2-like</fullName>
    </submittedName>
</protein>
<dbReference type="InterPro" id="IPR028082">
    <property type="entry name" value="Peripla_BP_I"/>
</dbReference>
<keyword evidence="14" id="KW-1185">Reference proteome</keyword>
<name>A0AA36FB01_OCTVU</name>
<feature type="transmembrane region" description="Helical" evidence="11">
    <location>
        <begin position="517"/>
        <end position="538"/>
    </location>
</feature>
<evidence type="ECO:0000313" key="14">
    <source>
        <dbReference type="Proteomes" id="UP001162480"/>
    </source>
</evidence>
<dbReference type="InterPro" id="IPR050726">
    <property type="entry name" value="mGluR"/>
</dbReference>
<keyword evidence="8" id="KW-0675">Receptor</keyword>
<evidence type="ECO:0000256" key="3">
    <source>
        <dbReference type="ARBA" id="ARBA00022475"/>
    </source>
</evidence>
<evidence type="ECO:0000256" key="4">
    <source>
        <dbReference type="ARBA" id="ARBA00022692"/>
    </source>
</evidence>
<dbReference type="Pfam" id="PF07562">
    <property type="entry name" value="NCD3G"/>
    <property type="match status" value="1"/>
</dbReference>
<evidence type="ECO:0000256" key="7">
    <source>
        <dbReference type="ARBA" id="ARBA00023136"/>
    </source>
</evidence>
<dbReference type="PANTHER" id="PTHR24060">
    <property type="entry name" value="METABOTROPIC GLUTAMATE RECEPTOR"/>
    <property type="match status" value="1"/>
</dbReference>
<evidence type="ECO:0000256" key="6">
    <source>
        <dbReference type="ARBA" id="ARBA00023040"/>
    </source>
</evidence>
<dbReference type="PROSITE" id="PS50259">
    <property type="entry name" value="G_PROTEIN_RECEP_F3_4"/>
    <property type="match status" value="1"/>
</dbReference>
<keyword evidence="7 11" id="KW-0472">Membrane</keyword>
<keyword evidence="3" id="KW-1003">Cell membrane</keyword>
<evidence type="ECO:0000256" key="9">
    <source>
        <dbReference type="ARBA" id="ARBA00023180"/>
    </source>
</evidence>
<feature type="transmembrane region" description="Helical" evidence="11">
    <location>
        <begin position="559"/>
        <end position="580"/>
    </location>
</feature>
<proteinExistence type="inferred from homology"/>
<dbReference type="AlphaFoldDB" id="A0AA36FB01"/>